<dbReference type="PANTHER" id="PTHR35271">
    <property type="entry name" value="ABC TRANSPORTER, SUBSTRATE-BINDING LIPOPROTEIN-RELATED"/>
    <property type="match status" value="1"/>
</dbReference>
<dbReference type="STRING" id="641491.DND132_2113"/>
<proteinExistence type="predicted"/>
<dbReference type="Proteomes" id="UP000007845">
    <property type="component" value="Chromosome"/>
</dbReference>
<gene>
    <name evidence="3" type="ORF">DND132_2113</name>
</gene>
<feature type="transmembrane region" description="Helical" evidence="1">
    <location>
        <begin position="345"/>
        <end position="367"/>
    </location>
</feature>
<keyword evidence="1" id="KW-0472">Membrane</keyword>
<feature type="signal peptide" evidence="2">
    <location>
        <begin position="1"/>
        <end position="33"/>
    </location>
</feature>
<evidence type="ECO:0000313" key="3">
    <source>
        <dbReference type="EMBL" id="EGB15318.1"/>
    </source>
</evidence>
<dbReference type="Gene3D" id="3.40.50.2300">
    <property type="match status" value="2"/>
</dbReference>
<evidence type="ECO:0000256" key="1">
    <source>
        <dbReference type="SAM" id="Phobius"/>
    </source>
</evidence>
<name>F0JHT2_9BACT</name>
<keyword evidence="2" id="KW-0732">Signal</keyword>
<evidence type="ECO:0000256" key="2">
    <source>
        <dbReference type="SAM" id="SignalP"/>
    </source>
</evidence>
<keyword evidence="4" id="KW-1185">Reference proteome</keyword>
<dbReference type="eggNOG" id="COG2984">
    <property type="taxonomic scope" value="Bacteria"/>
</dbReference>
<dbReference type="InterPro" id="IPR007487">
    <property type="entry name" value="ABC_transpt-TYRBP-like"/>
</dbReference>
<organism evidence="3 4">
    <name type="scientific">Pseudodesulfovibrio mercurii</name>
    <dbReference type="NCBI Taxonomy" id="641491"/>
    <lineage>
        <taxon>Bacteria</taxon>
        <taxon>Pseudomonadati</taxon>
        <taxon>Thermodesulfobacteriota</taxon>
        <taxon>Desulfovibrionia</taxon>
        <taxon>Desulfovibrionales</taxon>
        <taxon>Desulfovibrionaceae</taxon>
    </lineage>
</organism>
<dbReference type="KEGG" id="ddn:DND132_2113"/>
<evidence type="ECO:0000313" key="4">
    <source>
        <dbReference type="Proteomes" id="UP000007845"/>
    </source>
</evidence>
<accession>F0JHT2</accession>
<dbReference type="AlphaFoldDB" id="F0JHT2"/>
<dbReference type="PANTHER" id="PTHR35271:SF1">
    <property type="entry name" value="ABC TRANSPORTER, SUBSTRATE-BINDING LIPOPROTEIN"/>
    <property type="match status" value="1"/>
</dbReference>
<reference evidence="3 4" key="1">
    <citation type="journal article" date="2011" name="J. Bacteriol.">
        <title>Genome sequence of the mercury-methylating strain Desulfovibrio desulfuricans ND132.</title>
        <authorList>
            <person name="Brown S.D."/>
            <person name="Gilmour C.C."/>
            <person name="Kucken A.M."/>
            <person name="Wall J.D."/>
            <person name="Elias D.A."/>
            <person name="Brandt C.C."/>
            <person name="Podar M."/>
            <person name="Chertkov O."/>
            <person name="Held B."/>
            <person name="Bruce D.C."/>
            <person name="Detter J.C."/>
            <person name="Tapia R."/>
            <person name="Han C.S."/>
            <person name="Goodwin L.A."/>
            <person name="Cheng J.F."/>
            <person name="Pitluck S."/>
            <person name="Woyke T."/>
            <person name="Mikhailova N."/>
            <person name="Ivanova N.N."/>
            <person name="Han J."/>
            <person name="Lucas S."/>
            <person name="Lapidus A.L."/>
            <person name="Land M.L."/>
            <person name="Hauser L.J."/>
            <person name="Palumbo A.V."/>
        </authorList>
    </citation>
    <scope>NUCLEOTIDE SEQUENCE [LARGE SCALE GENOMIC DNA]</scope>
    <source>
        <strain evidence="3 4">ND132</strain>
    </source>
</reference>
<keyword evidence="1" id="KW-0812">Transmembrane</keyword>
<evidence type="ECO:0008006" key="5">
    <source>
        <dbReference type="Google" id="ProtNLM"/>
    </source>
</evidence>
<dbReference type="SMR" id="F0JHT2"/>
<protein>
    <recommendedName>
        <fullName evidence="5">ABC transporter substrate-binding protein</fullName>
    </recommendedName>
</protein>
<dbReference type="HOGENOM" id="CLU_733053_0_0_7"/>
<sequence length="373" mass="39278" precursor="true">MENHLQKSLVTHFRLTAVLALAGVLFCCGPAGAAEVLLLHSGAGPTPWNQRLASGFIEGLGSAASVRQAFLSAEGTDEDAFDAAYDRLAGTLAGAAPDVVVAEGAAAFAFARKFANLFPDAPVIYCAMARPDPADLSECGNCTGVAMTSAVRRSVALIFAMRPETRLLVAIADRTQESARLMDRVNEAMRLFDDRAQVLFPGFEPGDDNGLDLKTLGDTLASVPSTGVVLFLGFSEDRDGNPVTDEAVAALIRERAAAPVYLLGDEVFGSGAVGGWMTSAKAVGADAARVVRRALDGEDVRELLPPPTRPVLRFDGTALARFGLRAPDKAEVVNPPAGTVEERPVVPVTGLIWVVGLAAAVVLIALLRRRYRP</sequence>
<dbReference type="EMBL" id="CP003220">
    <property type="protein sequence ID" value="EGB15318.1"/>
    <property type="molecule type" value="Genomic_DNA"/>
</dbReference>
<feature type="chain" id="PRO_5003251978" description="ABC transporter substrate-binding protein" evidence="2">
    <location>
        <begin position="34"/>
        <end position="373"/>
    </location>
</feature>
<keyword evidence="1" id="KW-1133">Transmembrane helix</keyword>